<proteinExistence type="predicted"/>
<dbReference type="EMBL" id="BTRK01000006">
    <property type="protein sequence ID" value="GMR60001.1"/>
    <property type="molecule type" value="Genomic_DNA"/>
</dbReference>
<organism evidence="1 2">
    <name type="scientific">Pristionchus mayeri</name>
    <dbReference type="NCBI Taxonomy" id="1317129"/>
    <lineage>
        <taxon>Eukaryota</taxon>
        <taxon>Metazoa</taxon>
        <taxon>Ecdysozoa</taxon>
        <taxon>Nematoda</taxon>
        <taxon>Chromadorea</taxon>
        <taxon>Rhabditida</taxon>
        <taxon>Rhabditina</taxon>
        <taxon>Diplogasteromorpha</taxon>
        <taxon>Diplogasteroidea</taxon>
        <taxon>Neodiplogasteridae</taxon>
        <taxon>Pristionchus</taxon>
    </lineage>
</organism>
<accession>A0AAN5IET9</accession>
<comment type="caution">
    <text evidence="1">The sequence shown here is derived from an EMBL/GenBank/DDBJ whole genome shotgun (WGS) entry which is preliminary data.</text>
</comment>
<keyword evidence="2" id="KW-1185">Reference proteome</keyword>
<protein>
    <submittedName>
        <fullName evidence="1">Uncharacterized protein</fullName>
    </submittedName>
</protein>
<evidence type="ECO:0000313" key="1">
    <source>
        <dbReference type="EMBL" id="GMR60001.1"/>
    </source>
</evidence>
<name>A0AAN5IET9_9BILA</name>
<dbReference type="AlphaFoldDB" id="A0AAN5IET9"/>
<reference evidence="2" key="1">
    <citation type="submission" date="2022-10" db="EMBL/GenBank/DDBJ databases">
        <title>Genome assembly of Pristionchus species.</title>
        <authorList>
            <person name="Yoshida K."/>
            <person name="Sommer R.J."/>
        </authorList>
    </citation>
    <scope>NUCLEOTIDE SEQUENCE [LARGE SCALE GENOMIC DNA]</scope>
    <source>
        <strain evidence="2">RS5460</strain>
    </source>
</reference>
<sequence length="148" mass="16708">MGLDQRANESENSALESRILLAKELVSQADKARSNASATIITILRRDDRIQRSCRRITLAHSQNCFNFLSVVQQFLESHVNAFNQSVCELDGSTFSDVIRFECGCSVVKQLFEAQLNLSKMKIPHKYIAHRAPPAARPNCTLYFPGHR</sequence>
<gene>
    <name evidence="1" type="ORF">PMAYCL1PPCAC_30196</name>
</gene>
<evidence type="ECO:0000313" key="2">
    <source>
        <dbReference type="Proteomes" id="UP001328107"/>
    </source>
</evidence>
<dbReference type="Proteomes" id="UP001328107">
    <property type="component" value="Unassembled WGS sequence"/>
</dbReference>